<accession>A0A7W7Q1V4</accession>
<sequence length="78" mass="8355">MSEAFGTSSKTWPCPVESHGGWNTGAQSSSDASSTPRHGFARGGAGTSPQCQQNVDRPPVEQHLDRTEQVELRGHHTP</sequence>
<evidence type="ECO:0000313" key="3">
    <source>
        <dbReference type="Proteomes" id="UP000520767"/>
    </source>
</evidence>
<evidence type="ECO:0000256" key="1">
    <source>
        <dbReference type="SAM" id="MobiDB-lite"/>
    </source>
</evidence>
<dbReference type="AlphaFoldDB" id="A0A7W7Q1V4"/>
<feature type="compositionally biased region" description="Basic and acidic residues" evidence="1">
    <location>
        <begin position="58"/>
        <end position="78"/>
    </location>
</feature>
<reference evidence="2 3" key="1">
    <citation type="submission" date="2020-08" db="EMBL/GenBank/DDBJ databases">
        <title>Genomic Encyclopedia of Type Strains, Phase III (KMG-III): the genomes of soil and plant-associated and newly described type strains.</title>
        <authorList>
            <person name="Whitman W."/>
        </authorList>
    </citation>
    <scope>NUCLEOTIDE SEQUENCE [LARGE SCALE GENOMIC DNA]</scope>
    <source>
        <strain evidence="2 3">CECT 8960</strain>
    </source>
</reference>
<protein>
    <submittedName>
        <fullName evidence="2">Uncharacterized protein</fullName>
    </submittedName>
</protein>
<organism evidence="2 3">
    <name type="scientific">Actinophytocola algeriensis</name>
    <dbReference type="NCBI Taxonomy" id="1768010"/>
    <lineage>
        <taxon>Bacteria</taxon>
        <taxon>Bacillati</taxon>
        <taxon>Actinomycetota</taxon>
        <taxon>Actinomycetes</taxon>
        <taxon>Pseudonocardiales</taxon>
        <taxon>Pseudonocardiaceae</taxon>
    </lineage>
</organism>
<feature type="compositionally biased region" description="Polar residues" evidence="1">
    <location>
        <begin position="1"/>
        <end position="11"/>
    </location>
</feature>
<feature type="region of interest" description="Disordered" evidence="1">
    <location>
        <begin position="1"/>
        <end position="78"/>
    </location>
</feature>
<keyword evidence="3" id="KW-1185">Reference proteome</keyword>
<dbReference type="Proteomes" id="UP000520767">
    <property type="component" value="Unassembled WGS sequence"/>
</dbReference>
<feature type="compositionally biased region" description="Polar residues" evidence="1">
    <location>
        <begin position="24"/>
        <end position="36"/>
    </location>
</feature>
<dbReference type="EMBL" id="JACHJQ010000002">
    <property type="protein sequence ID" value="MBB4905283.1"/>
    <property type="molecule type" value="Genomic_DNA"/>
</dbReference>
<evidence type="ECO:0000313" key="2">
    <source>
        <dbReference type="EMBL" id="MBB4905283.1"/>
    </source>
</evidence>
<comment type="caution">
    <text evidence="2">The sequence shown here is derived from an EMBL/GenBank/DDBJ whole genome shotgun (WGS) entry which is preliminary data.</text>
</comment>
<gene>
    <name evidence="2" type="ORF">FHR82_001500</name>
</gene>
<dbReference type="RefSeq" id="WP_184809548.1">
    <property type="nucleotide sequence ID" value="NZ_JACHJQ010000002.1"/>
</dbReference>
<name>A0A7W7Q1V4_9PSEU</name>
<proteinExistence type="predicted"/>